<evidence type="ECO:0000256" key="2">
    <source>
        <dbReference type="ARBA" id="ARBA00009268"/>
    </source>
</evidence>
<dbReference type="eggNOG" id="ENOG502RZ9F">
    <property type="taxonomic scope" value="Eukaryota"/>
</dbReference>
<dbReference type="Gene3D" id="3.40.1000.40">
    <property type="entry name" value="Respiratory growth induced protein 1"/>
    <property type="match status" value="1"/>
</dbReference>
<dbReference type="AlphaFoldDB" id="J7S5L9"/>
<dbReference type="OrthoDB" id="4082176at2759"/>
<dbReference type="EMBL" id="HE978317">
    <property type="protein sequence ID" value="CCK69909.1"/>
    <property type="molecule type" value="Genomic_DNA"/>
</dbReference>
<name>J7S5L9_HUIN7</name>
<dbReference type="RefSeq" id="XP_022464155.1">
    <property type="nucleotide sequence ID" value="XM_022607573.1"/>
</dbReference>
<comment type="function">
    <text evidence="1">Involved in the control of energetic metabolism and significantly contribute to cell fitness, especially under respiratory growth conditions.</text>
</comment>
<sequence length="179" mass="20880">MPKGNKKVKGPKVNTVITKQGEELKVFEDLGDFETYLKNETDDDEFDNQHCQVRYYPPFILQETKNGDPERIKDTANCHSKKFVRHLHHHVEKHLLKEIGAALTLDNLKFTDKSKDAQFDKVTWHYVEKDCFVKDRNFTLQVDVSCTNDTAMVDVDYRTVPVREPPAEEQQQQQNDSLI</sequence>
<evidence type="ECO:0000313" key="4">
    <source>
        <dbReference type="Proteomes" id="UP000006310"/>
    </source>
</evidence>
<keyword evidence="4" id="KW-1185">Reference proteome</keyword>
<protein>
    <recommendedName>
        <fullName evidence="5">Respiratory growth induced protein 1</fullName>
    </recommendedName>
</protein>
<dbReference type="InterPro" id="IPR022554">
    <property type="entry name" value="RGI1"/>
</dbReference>
<dbReference type="InterPro" id="IPR038235">
    <property type="entry name" value="RGI1_sf"/>
</dbReference>
<accession>J7S5L9</accession>
<comment type="similarity">
    <text evidence="2">Belongs to the RGI1 family.</text>
</comment>
<organism evidence="3 4">
    <name type="scientific">Huiozyma naganishii (strain ATCC MYA-139 / BCRC 22969 / CBS 8797 / KCTC 17520 / NBRC 10181 / NCYC 3082 / Yp74L-3)</name>
    <name type="common">Yeast</name>
    <name type="synonym">Kazachstania naganishii</name>
    <dbReference type="NCBI Taxonomy" id="1071383"/>
    <lineage>
        <taxon>Eukaryota</taxon>
        <taxon>Fungi</taxon>
        <taxon>Dikarya</taxon>
        <taxon>Ascomycota</taxon>
        <taxon>Saccharomycotina</taxon>
        <taxon>Saccharomycetes</taxon>
        <taxon>Saccharomycetales</taxon>
        <taxon>Saccharomycetaceae</taxon>
        <taxon>Huiozyma</taxon>
    </lineage>
</organism>
<evidence type="ECO:0008006" key="5">
    <source>
        <dbReference type="Google" id="ProtNLM"/>
    </source>
</evidence>
<dbReference type="GeneID" id="34525598"/>
<dbReference type="KEGG" id="kng:KNAG_0D01570"/>
<dbReference type="HOGENOM" id="CLU_118207_0_0_1"/>
<gene>
    <name evidence="3" type="primary">KNAG0D01570</name>
    <name evidence="3" type="ordered locus">KNAG_0D01570</name>
</gene>
<evidence type="ECO:0000313" key="3">
    <source>
        <dbReference type="EMBL" id="CCK69909.1"/>
    </source>
</evidence>
<dbReference type="GO" id="GO:0006112">
    <property type="term" value="P:energy reserve metabolic process"/>
    <property type="evidence" value="ECO:0007669"/>
    <property type="project" value="InterPro"/>
</dbReference>
<dbReference type="Pfam" id="PF10843">
    <property type="entry name" value="RGI1"/>
    <property type="match status" value="1"/>
</dbReference>
<evidence type="ECO:0000256" key="1">
    <source>
        <dbReference type="ARBA" id="ARBA00003033"/>
    </source>
</evidence>
<reference evidence="3 4" key="1">
    <citation type="journal article" date="2011" name="Proc. Natl. Acad. Sci. U.S.A.">
        <title>Evolutionary erosion of yeast sex chromosomes by mating-type switching accidents.</title>
        <authorList>
            <person name="Gordon J.L."/>
            <person name="Armisen D."/>
            <person name="Proux-Wera E."/>
            <person name="Oheigeartaigh S.S."/>
            <person name="Byrne K.P."/>
            <person name="Wolfe K.H."/>
        </authorList>
    </citation>
    <scope>NUCLEOTIDE SEQUENCE [LARGE SCALE GENOMIC DNA]</scope>
    <source>
        <strain evidence="4">ATCC MYA-139 / BCRC 22969 / CBS 8797 / CCRC 22969 / KCTC 17520 / NBRC 10181 / NCYC 3082</strain>
    </source>
</reference>
<reference evidence="4" key="2">
    <citation type="submission" date="2012-08" db="EMBL/GenBank/DDBJ databases">
        <title>Genome sequence of Kazachstania naganishii.</title>
        <authorList>
            <person name="Gordon J.L."/>
            <person name="Armisen D."/>
            <person name="Proux-Wera E."/>
            <person name="OhEigeartaigh S.S."/>
            <person name="Byrne K.P."/>
            <person name="Wolfe K.H."/>
        </authorList>
    </citation>
    <scope>NUCLEOTIDE SEQUENCE [LARGE SCALE GENOMIC DNA]</scope>
    <source>
        <strain evidence="4">ATCC MYA-139 / BCRC 22969 / CBS 8797 / CCRC 22969 / KCTC 17520 / NBRC 10181 / NCYC 3082</strain>
    </source>
</reference>
<dbReference type="Proteomes" id="UP000006310">
    <property type="component" value="Chromosome 4"/>
</dbReference>
<proteinExistence type="inferred from homology"/>